<dbReference type="Gene3D" id="1.10.10.10">
    <property type="entry name" value="Winged helix-like DNA-binding domain superfamily/Winged helix DNA-binding domain"/>
    <property type="match status" value="1"/>
</dbReference>
<name>A0ABV0M2R1_9HYPH</name>
<dbReference type="Pfam" id="PF03466">
    <property type="entry name" value="LysR_substrate"/>
    <property type="match status" value="1"/>
</dbReference>
<dbReference type="InterPro" id="IPR050950">
    <property type="entry name" value="HTH-type_LysR_regulators"/>
</dbReference>
<dbReference type="InterPro" id="IPR000847">
    <property type="entry name" value="LysR_HTH_N"/>
</dbReference>
<dbReference type="Gene3D" id="3.40.190.290">
    <property type="match status" value="1"/>
</dbReference>
<keyword evidence="4" id="KW-0804">Transcription</keyword>
<dbReference type="InterPro" id="IPR036388">
    <property type="entry name" value="WH-like_DNA-bd_sf"/>
</dbReference>
<accession>A0ABV0M2R1</accession>
<keyword evidence="7" id="KW-1185">Reference proteome</keyword>
<evidence type="ECO:0000256" key="2">
    <source>
        <dbReference type="ARBA" id="ARBA00023015"/>
    </source>
</evidence>
<keyword evidence="2" id="KW-0805">Transcription regulation</keyword>
<reference evidence="6 7" key="1">
    <citation type="submission" date="2024-05" db="EMBL/GenBank/DDBJ databases">
        <title>Neorhizobium sp. Rsf11, a plant growth promoting and heavy metal resistant PAH-degrader.</title>
        <authorList>
            <person name="Golubev S.N."/>
            <person name="Muratova A.Y."/>
            <person name="Markelova M.I."/>
        </authorList>
    </citation>
    <scope>NUCLEOTIDE SEQUENCE [LARGE SCALE GENOMIC DNA]</scope>
    <source>
        <strain evidence="6 7">Rsf11</strain>
    </source>
</reference>
<dbReference type="PANTHER" id="PTHR30419:SF8">
    <property type="entry name" value="NITROGEN ASSIMILATION TRANSCRIPTIONAL ACTIVATOR-RELATED"/>
    <property type="match status" value="1"/>
</dbReference>
<proteinExistence type="inferred from homology"/>
<evidence type="ECO:0000256" key="3">
    <source>
        <dbReference type="ARBA" id="ARBA00023125"/>
    </source>
</evidence>
<dbReference type="Pfam" id="PF00126">
    <property type="entry name" value="HTH_1"/>
    <property type="match status" value="1"/>
</dbReference>
<sequence length="316" mass="34554">MALLRTALLHFDTAIRHGSIRKAAESLHVASSAINRQLLLLEEELGIELFERLPRGIRPTAAGEVLLGHIRRWNRESALLKQEIGSLRGGVRGTIRIAAAETFTEHVLPGAMTKLHQRFPHVDYTIISGDNQRITNELLAKDADVVLAYDVSDNVRAETVYTVSEPIGVIMTQDHPLARRSVVSLSDCADYPLIAPGRDWLSHSGLNVLFQGNYPLGQVIAHAERPGILKALVRAGLGIAFLTSLGVEKEVSEGALAWVPLSEGTIEPARISMLIPGGRVHPSYLAAFIEVLKNEFMDYVTVNRRSAAPTVASDTR</sequence>
<dbReference type="Proteomes" id="UP001496627">
    <property type="component" value="Unassembled WGS sequence"/>
</dbReference>
<evidence type="ECO:0000313" key="6">
    <source>
        <dbReference type="EMBL" id="MEQ1405963.1"/>
    </source>
</evidence>
<dbReference type="InterPro" id="IPR005119">
    <property type="entry name" value="LysR_subst-bd"/>
</dbReference>
<evidence type="ECO:0000256" key="4">
    <source>
        <dbReference type="ARBA" id="ARBA00023163"/>
    </source>
</evidence>
<keyword evidence="3" id="KW-0238">DNA-binding</keyword>
<dbReference type="PROSITE" id="PS50931">
    <property type="entry name" value="HTH_LYSR"/>
    <property type="match status" value="1"/>
</dbReference>
<dbReference type="SUPFAM" id="SSF46785">
    <property type="entry name" value="Winged helix' DNA-binding domain"/>
    <property type="match status" value="1"/>
</dbReference>
<evidence type="ECO:0000313" key="7">
    <source>
        <dbReference type="Proteomes" id="UP001496627"/>
    </source>
</evidence>
<comment type="similarity">
    <text evidence="1">Belongs to the LysR transcriptional regulatory family.</text>
</comment>
<dbReference type="RefSeq" id="WP_227704140.1">
    <property type="nucleotide sequence ID" value="NZ_JBEAAL010000008.1"/>
</dbReference>
<comment type="caution">
    <text evidence="6">The sequence shown here is derived from an EMBL/GenBank/DDBJ whole genome shotgun (WGS) entry which is preliminary data.</text>
</comment>
<dbReference type="SUPFAM" id="SSF53850">
    <property type="entry name" value="Periplasmic binding protein-like II"/>
    <property type="match status" value="1"/>
</dbReference>
<dbReference type="PRINTS" id="PR00039">
    <property type="entry name" value="HTHLYSR"/>
</dbReference>
<protein>
    <submittedName>
        <fullName evidence="6">LysR substrate-binding domain-containing protein</fullName>
    </submittedName>
</protein>
<evidence type="ECO:0000256" key="1">
    <source>
        <dbReference type="ARBA" id="ARBA00009437"/>
    </source>
</evidence>
<feature type="domain" description="HTH lysR-type" evidence="5">
    <location>
        <begin position="1"/>
        <end position="60"/>
    </location>
</feature>
<evidence type="ECO:0000259" key="5">
    <source>
        <dbReference type="PROSITE" id="PS50931"/>
    </source>
</evidence>
<dbReference type="InterPro" id="IPR036390">
    <property type="entry name" value="WH_DNA-bd_sf"/>
</dbReference>
<dbReference type="CDD" id="cd05466">
    <property type="entry name" value="PBP2_LTTR_substrate"/>
    <property type="match status" value="1"/>
</dbReference>
<gene>
    <name evidence="6" type="ORF">ABK249_13550</name>
</gene>
<organism evidence="6 7">
    <name type="scientific">Neorhizobium phenanthreniclasticum</name>
    <dbReference type="NCBI Taxonomy" id="3157917"/>
    <lineage>
        <taxon>Bacteria</taxon>
        <taxon>Pseudomonadati</taxon>
        <taxon>Pseudomonadota</taxon>
        <taxon>Alphaproteobacteria</taxon>
        <taxon>Hyphomicrobiales</taxon>
        <taxon>Rhizobiaceae</taxon>
        <taxon>Rhizobium/Agrobacterium group</taxon>
        <taxon>Neorhizobium</taxon>
    </lineage>
</organism>
<dbReference type="EMBL" id="JBEAAL010000008">
    <property type="protein sequence ID" value="MEQ1405963.1"/>
    <property type="molecule type" value="Genomic_DNA"/>
</dbReference>
<dbReference type="PANTHER" id="PTHR30419">
    <property type="entry name" value="HTH-TYPE TRANSCRIPTIONAL REGULATOR YBHD"/>
    <property type="match status" value="1"/>
</dbReference>